<feature type="compositionally biased region" description="Low complexity" evidence="1">
    <location>
        <begin position="75"/>
        <end position="84"/>
    </location>
</feature>
<organism evidence="2 3">
    <name type="scientific">Calocera viscosa (strain TUFC12733)</name>
    <dbReference type="NCBI Taxonomy" id="1330018"/>
    <lineage>
        <taxon>Eukaryota</taxon>
        <taxon>Fungi</taxon>
        <taxon>Dikarya</taxon>
        <taxon>Basidiomycota</taxon>
        <taxon>Agaricomycotina</taxon>
        <taxon>Dacrymycetes</taxon>
        <taxon>Dacrymycetales</taxon>
        <taxon>Dacrymycetaceae</taxon>
        <taxon>Calocera</taxon>
    </lineage>
</organism>
<sequence length="547" mass="61423">MDADRGSRASRRYRAEPSDWSTRNVNQNVFEGRRLGAAARRQAALAEANQRGYTSSPMPIPPDITSDAGDDWRAPARAPRRQPASGEAPAQKSTAAQPTLMTPGQEFYVPMMGFRLSPYFGDPSSVQQRVEPLPTAQTPAALPVHSVLPPSTPSIVHPAAPQTAATAQTSGHPQSTSAVPQQATAPPPATDPRTIHTVHFTPQSYVWETVTPHQYICRTCGRPWTAEHRCGALEKPWETPVALRPMPLTPPATPPYTVAVALVPSLPAVTVAPAAPIWMPPSPPLSRSSVAVQKPVEDAWRSALEDLRTAMRDYGGDQPIYGLDQALESTWYVMQVADLERVREALKVFRELVDYSVKVLDPKWLTPSVLCPSGSAQSHYLLEWRTWAISFNGWGSHFNYYGTQYYDWLDYRVSELWAVVQFCNDEFARYAQPHAPSHTSPPRTSPYAYHPTQVPTYAVHPRETVWWPKPKSKPRRRKSFACVRKAAACFHDKYGRWTDRLDGRRRWDDDPDGKPIGHEDEDDDRDEVGVNHDESSPNWDYDDYVWR</sequence>
<accession>A0A167L981</accession>
<feature type="compositionally biased region" description="Low complexity" evidence="1">
    <location>
        <begin position="158"/>
        <end position="169"/>
    </location>
</feature>
<feature type="region of interest" description="Disordered" evidence="1">
    <location>
        <begin position="504"/>
        <end position="547"/>
    </location>
</feature>
<feature type="compositionally biased region" description="Polar residues" evidence="1">
    <location>
        <begin position="91"/>
        <end position="102"/>
    </location>
</feature>
<name>A0A167L981_CALVF</name>
<dbReference type="AlphaFoldDB" id="A0A167L981"/>
<feature type="region of interest" description="Disordered" evidence="1">
    <location>
        <begin position="155"/>
        <end position="192"/>
    </location>
</feature>
<proteinExistence type="predicted"/>
<gene>
    <name evidence="2" type="ORF">CALVIDRAFT_538222</name>
</gene>
<feature type="compositionally biased region" description="Basic and acidic residues" evidence="1">
    <location>
        <begin position="504"/>
        <end position="518"/>
    </location>
</feature>
<dbReference type="Proteomes" id="UP000076738">
    <property type="component" value="Unassembled WGS sequence"/>
</dbReference>
<evidence type="ECO:0000313" key="2">
    <source>
        <dbReference type="EMBL" id="KZO95458.1"/>
    </source>
</evidence>
<evidence type="ECO:0000256" key="1">
    <source>
        <dbReference type="SAM" id="MobiDB-lite"/>
    </source>
</evidence>
<feature type="region of interest" description="Disordered" evidence="1">
    <location>
        <begin position="39"/>
        <end position="102"/>
    </location>
</feature>
<dbReference type="OrthoDB" id="10636381at2759"/>
<dbReference type="EMBL" id="KV417289">
    <property type="protein sequence ID" value="KZO95458.1"/>
    <property type="molecule type" value="Genomic_DNA"/>
</dbReference>
<feature type="compositionally biased region" description="Basic and acidic residues" evidence="1">
    <location>
        <begin position="1"/>
        <end position="17"/>
    </location>
</feature>
<protein>
    <submittedName>
        <fullName evidence="2">Uncharacterized protein</fullName>
    </submittedName>
</protein>
<reference evidence="2 3" key="1">
    <citation type="journal article" date="2016" name="Mol. Biol. Evol.">
        <title>Comparative Genomics of Early-Diverging Mushroom-Forming Fungi Provides Insights into the Origins of Lignocellulose Decay Capabilities.</title>
        <authorList>
            <person name="Nagy L.G."/>
            <person name="Riley R."/>
            <person name="Tritt A."/>
            <person name="Adam C."/>
            <person name="Daum C."/>
            <person name="Floudas D."/>
            <person name="Sun H."/>
            <person name="Yadav J.S."/>
            <person name="Pangilinan J."/>
            <person name="Larsson K.H."/>
            <person name="Matsuura K."/>
            <person name="Barry K."/>
            <person name="Labutti K."/>
            <person name="Kuo R."/>
            <person name="Ohm R.A."/>
            <person name="Bhattacharya S.S."/>
            <person name="Shirouzu T."/>
            <person name="Yoshinaga Y."/>
            <person name="Martin F.M."/>
            <person name="Grigoriev I.V."/>
            <person name="Hibbett D.S."/>
        </authorList>
    </citation>
    <scope>NUCLEOTIDE SEQUENCE [LARGE SCALE GENOMIC DNA]</scope>
    <source>
        <strain evidence="2 3">TUFC12733</strain>
    </source>
</reference>
<evidence type="ECO:0000313" key="3">
    <source>
        <dbReference type="Proteomes" id="UP000076738"/>
    </source>
</evidence>
<keyword evidence="3" id="KW-1185">Reference proteome</keyword>
<feature type="compositionally biased region" description="Low complexity" evidence="1">
    <location>
        <begin position="39"/>
        <end position="51"/>
    </location>
</feature>
<feature type="region of interest" description="Disordered" evidence="1">
    <location>
        <begin position="1"/>
        <end position="21"/>
    </location>
</feature>